<evidence type="ECO:0000259" key="6">
    <source>
        <dbReference type="PROSITE" id="PS50865"/>
    </source>
</evidence>
<keyword evidence="1" id="KW-0479">Metal-binding</keyword>
<feature type="domain" description="MYND-type" evidence="6">
    <location>
        <begin position="312"/>
        <end position="350"/>
    </location>
</feature>
<organism evidence="7 8">
    <name type="scientific">Mycena belliarum</name>
    <dbReference type="NCBI Taxonomy" id="1033014"/>
    <lineage>
        <taxon>Eukaryota</taxon>
        <taxon>Fungi</taxon>
        <taxon>Dikarya</taxon>
        <taxon>Basidiomycota</taxon>
        <taxon>Agaricomycotina</taxon>
        <taxon>Agaricomycetes</taxon>
        <taxon>Agaricomycetidae</taxon>
        <taxon>Agaricales</taxon>
        <taxon>Marasmiineae</taxon>
        <taxon>Mycenaceae</taxon>
        <taxon>Mycena</taxon>
    </lineage>
</organism>
<evidence type="ECO:0000256" key="3">
    <source>
        <dbReference type="ARBA" id="ARBA00022833"/>
    </source>
</evidence>
<reference evidence="7" key="1">
    <citation type="submission" date="2023-03" db="EMBL/GenBank/DDBJ databases">
        <title>Massive genome expansion in bonnet fungi (Mycena s.s.) driven by repeated elements and novel gene families across ecological guilds.</title>
        <authorList>
            <consortium name="Lawrence Berkeley National Laboratory"/>
            <person name="Harder C.B."/>
            <person name="Miyauchi S."/>
            <person name="Viragh M."/>
            <person name="Kuo A."/>
            <person name="Thoen E."/>
            <person name="Andreopoulos B."/>
            <person name="Lu D."/>
            <person name="Skrede I."/>
            <person name="Drula E."/>
            <person name="Henrissat B."/>
            <person name="Morin E."/>
            <person name="Kohler A."/>
            <person name="Barry K."/>
            <person name="LaButti K."/>
            <person name="Morin E."/>
            <person name="Salamov A."/>
            <person name="Lipzen A."/>
            <person name="Mereny Z."/>
            <person name="Hegedus B."/>
            <person name="Baldrian P."/>
            <person name="Stursova M."/>
            <person name="Weitz H."/>
            <person name="Taylor A."/>
            <person name="Grigoriev I.V."/>
            <person name="Nagy L.G."/>
            <person name="Martin F."/>
            <person name="Kauserud H."/>
        </authorList>
    </citation>
    <scope>NUCLEOTIDE SEQUENCE</scope>
    <source>
        <strain evidence="7">CBHHK173m</strain>
    </source>
</reference>
<protein>
    <recommendedName>
        <fullName evidence="6">MYND-type domain-containing protein</fullName>
    </recommendedName>
</protein>
<keyword evidence="3" id="KW-0862">Zinc</keyword>
<evidence type="ECO:0000256" key="1">
    <source>
        <dbReference type="ARBA" id="ARBA00022723"/>
    </source>
</evidence>
<evidence type="ECO:0000313" key="7">
    <source>
        <dbReference type="EMBL" id="KAJ7073479.1"/>
    </source>
</evidence>
<name>A0AAD6XIP7_9AGAR</name>
<feature type="region of interest" description="Disordered" evidence="5">
    <location>
        <begin position="1"/>
        <end position="25"/>
    </location>
</feature>
<keyword evidence="8" id="KW-1185">Reference proteome</keyword>
<dbReference type="AlphaFoldDB" id="A0AAD6XIP7"/>
<dbReference type="PROSITE" id="PS50865">
    <property type="entry name" value="ZF_MYND_2"/>
    <property type="match status" value="1"/>
</dbReference>
<evidence type="ECO:0000256" key="5">
    <source>
        <dbReference type="SAM" id="MobiDB-lite"/>
    </source>
</evidence>
<dbReference type="InterPro" id="IPR002893">
    <property type="entry name" value="Znf_MYND"/>
</dbReference>
<accession>A0AAD6XIP7</accession>
<dbReference type="EMBL" id="JARJCN010000113">
    <property type="protein sequence ID" value="KAJ7073479.1"/>
    <property type="molecule type" value="Genomic_DNA"/>
</dbReference>
<dbReference type="Pfam" id="PF01753">
    <property type="entry name" value="zf-MYND"/>
    <property type="match status" value="1"/>
</dbReference>
<dbReference type="GO" id="GO:0008270">
    <property type="term" value="F:zinc ion binding"/>
    <property type="evidence" value="ECO:0007669"/>
    <property type="project" value="UniProtKB-KW"/>
</dbReference>
<keyword evidence="2 4" id="KW-0863">Zinc-finger</keyword>
<dbReference type="SUPFAM" id="SSF144232">
    <property type="entry name" value="HIT/MYND zinc finger-like"/>
    <property type="match status" value="1"/>
</dbReference>
<comment type="caution">
    <text evidence="7">The sequence shown here is derived from an EMBL/GenBank/DDBJ whole genome shotgun (WGS) entry which is preliminary data.</text>
</comment>
<gene>
    <name evidence="7" type="ORF">B0H15DRAFT_917544</name>
</gene>
<proteinExistence type="predicted"/>
<evidence type="ECO:0000256" key="4">
    <source>
        <dbReference type="PROSITE-ProRule" id="PRU00134"/>
    </source>
</evidence>
<dbReference type="Proteomes" id="UP001222325">
    <property type="component" value="Unassembled WGS sequence"/>
</dbReference>
<dbReference type="Gene3D" id="6.10.140.2220">
    <property type="match status" value="1"/>
</dbReference>
<evidence type="ECO:0000313" key="8">
    <source>
        <dbReference type="Proteomes" id="UP001222325"/>
    </source>
</evidence>
<evidence type="ECO:0000256" key="2">
    <source>
        <dbReference type="ARBA" id="ARBA00022771"/>
    </source>
</evidence>
<sequence length="355" mass="39326">MNPWRESLQQSRCPADSRTVRHHSHSRVVVQTPLDLYAIALLLNYERASTEPRFRHAKLIDIATTSDSESSSRVGPVREIVRSQQWVSRTGPKDGFVFEKLSSAPRDEPDLPANMLPSPIPDGLKSLTPKNLETIFWQARGHDGCYKSVTLLQHFFDLYPPDMPLRVRTSAGADYLTSASTRVILELKLLKPKLMTIAHVVGSRTYITGAADTMMHAVAGFAESQDGNVATILDLASLQFGDAGRGVGGRSTFALESLDAFYDRVETIAVWADTDNARTSARIGPCSDDAWLKQVARRAKARWDTRDTHAWCGHCGGPGAELKKCSLCREEAYCNGAHQAAAWPYHKRFCAGRKK</sequence>